<dbReference type="HOGENOM" id="CLU_082268_0_0_11"/>
<dbReference type="InterPro" id="IPR017918">
    <property type="entry name" value="N-reg_PII_CS"/>
</dbReference>
<dbReference type="Gene3D" id="3.30.70.120">
    <property type="match status" value="1"/>
</dbReference>
<comment type="similarity">
    <text evidence="1">Belongs to the P(II) protein family.</text>
</comment>
<organism evidence="2 3">
    <name type="scientific">Slackia piriformis YIT 12062</name>
    <dbReference type="NCBI Taxonomy" id="742818"/>
    <lineage>
        <taxon>Bacteria</taxon>
        <taxon>Bacillati</taxon>
        <taxon>Actinomycetota</taxon>
        <taxon>Coriobacteriia</taxon>
        <taxon>Eggerthellales</taxon>
        <taxon>Eggerthellaceae</taxon>
        <taxon>Slackia</taxon>
    </lineage>
</organism>
<gene>
    <name evidence="2" type="ORF">HMPREF9451_00086</name>
</gene>
<dbReference type="PANTHER" id="PTHR30115">
    <property type="entry name" value="NITROGEN REGULATORY PROTEIN P-II"/>
    <property type="match status" value="1"/>
</dbReference>
<dbReference type="OrthoDB" id="9802729at2"/>
<dbReference type="PATRIC" id="fig|742818.3.peg.91"/>
<dbReference type="GO" id="GO:0006808">
    <property type="term" value="P:regulation of nitrogen utilization"/>
    <property type="evidence" value="ECO:0007669"/>
    <property type="project" value="InterPro"/>
</dbReference>
<evidence type="ECO:0000313" key="2">
    <source>
        <dbReference type="EMBL" id="EJZ84485.1"/>
    </source>
</evidence>
<dbReference type="GO" id="GO:0005524">
    <property type="term" value="F:ATP binding"/>
    <property type="evidence" value="ECO:0007669"/>
    <property type="project" value="TreeGrafter"/>
</dbReference>
<dbReference type="PANTHER" id="PTHR30115:SF11">
    <property type="entry name" value="NITROGEN REGULATORY PROTEIN P-II HOMOLOG"/>
    <property type="match status" value="1"/>
</dbReference>
<proteinExistence type="inferred from homology"/>
<sequence length="112" mass="12269">MKKIEAIVRPTKLEALKEELLSAGLKGMTISQVQGCGKQHGWKEYYRGSEVLVNMLPKVMVSVVVDDAQVKEMVEAICRIARTGDVGDGKIFILPVEDVVRIRTGERGSAAV</sequence>
<reference evidence="2 3" key="1">
    <citation type="submission" date="2012-08" db="EMBL/GenBank/DDBJ databases">
        <title>The Genome Sequence of Slackia piriformis YIT 12062.</title>
        <authorList>
            <consortium name="The Broad Institute Genome Sequencing Platform"/>
            <person name="Earl A."/>
            <person name="Ward D."/>
            <person name="Feldgarden M."/>
            <person name="Gevers D."/>
            <person name="Morotomi M."/>
            <person name="Walker B."/>
            <person name="Young S.K."/>
            <person name="Zeng Q."/>
            <person name="Gargeya S."/>
            <person name="Fitzgerald M."/>
            <person name="Haas B."/>
            <person name="Abouelleil A."/>
            <person name="Alvarado L."/>
            <person name="Arachchi H.M."/>
            <person name="Berlin A.M."/>
            <person name="Chapman S.B."/>
            <person name="Goldberg J."/>
            <person name="Griggs A."/>
            <person name="Gujja S."/>
            <person name="Hansen M."/>
            <person name="Howarth C."/>
            <person name="Imamovic A."/>
            <person name="Larimer J."/>
            <person name="McCowen C."/>
            <person name="Montmayeur A."/>
            <person name="Murphy C."/>
            <person name="Neiman D."/>
            <person name="Pearson M."/>
            <person name="Priest M."/>
            <person name="Roberts A."/>
            <person name="Saif S."/>
            <person name="Shea T."/>
            <person name="Sisk P."/>
            <person name="Sykes S."/>
            <person name="Wortman J."/>
            <person name="Nusbaum C."/>
            <person name="Birren B."/>
        </authorList>
    </citation>
    <scope>NUCLEOTIDE SEQUENCE [LARGE SCALE GENOMIC DNA]</scope>
    <source>
        <strain evidence="2 3">YIT 12062</strain>
    </source>
</reference>
<dbReference type="GO" id="GO:0005829">
    <property type="term" value="C:cytosol"/>
    <property type="evidence" value="ECO:0007669"/>
    <property type="project" value="TreeGrafter"/>
</dbReference>
<evidence type="ECO:0008006" key="4">
    <source>
        <dbReference type="Google" id="ProtNLM"/>
    </source>
</evidence>
<keyword evidence="3" id="KW-1185">Reference proteome</keyword>
<dbReference type="InterPro" id="IPR015867">
    <property type="entry name" value="N-reg_PII/ATP_PRibTrfase_C"/>
</dbReference>
<dbReference type="PROSITE" id="PS00638">
    <property type="entry name" value="PII_GLNB_CTER"/>
    <property type="match status" value="1"/>
</dbReference>
<dbReference type="SMART" id="SM00938">
    <property type="entry name" value="P-II"/>
    <property type="match status" value="1"/>
</dbReference>
<dbReference type="FunCoup" id="K0ZAR2">
    <property type="interactions" value="119"/>
</dbReference>
<evidence type="ECO:0000313" key="3">
    <source>
        <dbReference type="Proteomes" id="UP000006069"/>
    </source>
</evidence>
<accession>K0ZAR2</accession>
<dbReference type="Proteomes" id="UP000006069">
    <property type="component" value="Unassembled WGS sequence"/>
</dbReference>
<comment type="caution">
    <text evidence="2">The sequence shown here is derived from an EMBL/GenBank/DDBJ whole genome shotgun (WGS) entry which is preliminary data.</text>
</comment>
<dbReference type="Pfam" id="PF00543">
    <property type="entry name" value="P-II"/>
    <property type="match status" value="1"/>
</dbReference>
<dbReference type="InterPro" id="IPR011322">
    <property type="entry name" value="N-reg_PII-like_a/b"/>
</dbReference>
<dbReference type="PROSITE" id="PS51343">
    <property type="entry name" value="PII_GLNB_DOM"/>
    <property type="match status" value="1"/>
</dbReference>
<dbReference type="eggNOG" id="COG0347">
    <property type="taxonomic scope" value="Bacteria"/>
</dbReference>
<dbReference type="GO" id="GO:0030234">
    <property type="term" value="F:enzyme regulator activity"/>
    <property type="evidence" value="ECO:0007669"/>
    <property type="project" value="InterPro"/>
</dbReference>
<dbReference type="PRINTS" id="PR00340">
    <property type="entry name" value="PIIGLNB"/>
</dbReference>
<dbReference type="RefSeq" id="WP_009138327.1">
    <property type="nucleotide sequence ID" value="NZ_JH815198.1"/>
</dbReference>
<dbReference type="InParanoid" id="K0ZAR2"/>
<name>K0ZAR2_9ACTN</name>
<dbReference type="AlphaFoldDB" id="K0ZAR2"/>
<dbReference type="InterPro" id="IPR002187">
    <property type="entry name" value="N-reg_PII"/>
</dbReference>
<evidence type="ECO:0000256" key="1">
    <source>
        <dbReference type="RuleBase" id="RU003936"/>
    </source>
</evidence>
<dbReference type="SUPFAM" id="SSF54913">
    <property type="entry name" value="GlnB-like"/>
    <property type="match status" value="1"/>
</dbReference>
<protein>
    <recommendedName>
        <fullName evidence="4">Nitrogen regulatory protein P-II</fullName>
    </recommendedName>
</protein>
<dbReference type="EMBL" id="ADMD01000001">
    <property type="protein sequence ID" value="EJZ84485.1"/>
    <property type="molecule type" value="Genomic_DNA"/>
</dbReference>